<dbReference type="GO" id="GO:0000155">
    <property type="term" value="F:phosphorelay sensor kinase activity"/>
    <property type="evidence" value="ECO:0007669"/>
    <property type="project" value="TreeGrafter"/>
</dbReference>
<dbReference type="Gene3D" id="2.130.10.10">
    <property type="entry name" value="YVTN repeat-like/Quinoprotein amine dehydrogenase"/>
    <property type="match status" value="4"/>
</dbReference>
<dbReference type="PANTHER" id="PTHR43547:SF2">
    <property type="entry name" value="HYBRID SIGNAL TRANSDUCTION HISTIDINE KINASE C"/>
    <property type="match status" value="1"/>
</dbReference>
<dbReference type="OrthoDB" id="9778496at2"/>
<dbReference type="EMBL" id="FWEV01000154">
    <property type="protein sequence ID" value="SLM30677.1"/>
    <property type="molecule type" value="Genomic_DNA"/>
</dbReference>
<name>A0A1W1HDV8_9BACT</name>
<dbReference type="Proteomes" id="UP000191931">
    <property type="component" value="Unassembled WGS sequence"/>
</dbReference>
<dbReference type="Pfam" id="PF07494">
    <property type="entry name" value="Reg_prop"/>
    <property type="match status" value="8"/>
</dbReference>
<keyword evidence="3" id="KW-1185">Reference proteome</keyword>
<reference evidence="2 3" key="1">
    <citation type="submission" date="2017-03" db="EMBL/GenBank/DDBJ databases">
        <authorList>
            <person name="Afonso C.L."/>
            <person name="Miller P.J."/>
            <person name="Scott M.A."/>
            <person name="Spackman E."/>
            <person name="Goraichik I."/>
            <person name="Dimitrov K.M."/>
            <person name="Suarez D.L."/>
            <person name="Swayne D.E."/>
        </authorList>
    </citation>
    <scope>NUCLEOTIDE SEQUENCE [LARGE SCALE GENOMIC DNA]</scope>
    <source>
        <strain evidence="2">PRJEB14757</strain>
    </source>
</reference>
<accession>A0A1W1HDV8</accession>
<dbReference type="InterPro" id="IPR011110">
    <property type="entry name" value="Reg_prop"/>
</dbReference>
<gene>
    <name evidence="2" type="ORF">MTBBW1_2370010</name>
</gene>
<evidence type="ECO:0000313" key="3">
    <source>
        <dbReference type="Proteomes" id="UP000191931"/>
    </source>
</evidence>
<sequence>MKQNPICFIVIICHLLLIQTNTLLGEQNIHYNEYSSWKLLTNRFLVNDMALSNDEQILWVGTTGGLEKWDNQTQILERVYSKIDGLPNNDVRSLLPDKNGGIWVGIDYTDFGNSGGLAYLSADNKLQIFSKENSLLPSNSVLSLVSDNNGGIWIGTDGGGVINLTYEKKWGKDYNKNNSDLPSNSVYDMLLGNDGGLWIGLGFDFTISDDILPLGEFKGGLAHISNDGQVSVYTASNSELPYDSVKSILSDGNGGIWVGTGHYELTGINLPMKYNAFGSLAHLLSNDLWEVYDTSLDGTISIPVNALITDDKGDLWIGSFGGLYHFSQGDFWFDTYYNLFEMFHTVTSLIEDSNGGIFVGTGDSTLDTFWVNQYQSGKKSAILYRSSDGYMNVYGNNTTSLPNSNIQSLLYDEKGSLWVGFRSGGFMRQLPDNQWIKYNVSGTVKTILSDGDGGVWLGSFGGGLIHIFADNTGLQYTTSNSSLPNDNVNVLEYDNKGDIWVGTYGGGFAHLSNDQFKVYNTSNSELPENNIQSLLSDGNGGVWVGTEFSYNTFAHMRNDESWELYNMGNSGLAGMQVDVLVSDASGGVWVGTSNGISHLLNNGTWELLYGHEIVYDQNGNPMMTTENNVEALVLDGQGGLWIGFRGEDGRLEHLYSDGTFEIYNTYNSALPNSNIIALTTDDAGGLWIGTEQGLCYIVMLGKPTQIKNSDPEVTLTWFLNRSPFDFQKVQYIELQRSLSKTGVYETVYDASGNPVRFHADYTNCPNSRADNCWPAVEKHTPAIKGQGDAKVKGYTLNTPITDPEWLEGIPRYYRLAAVIEEDDKLVIMAENREATLMAPAVEENPRVGLAVDRSAIAVSPGTETHLSLFVSSLDLFSGEVELAMESDITDDFDIKLDPASVSLNPGETKSLSLQFQVSPEVVDFEANVKIIAKTTDQNANQTAFLKVYAGNDPMVALSIAKTRTRPRVMDGITVSGNIIPARSEQEVIISGNNIEPLVLTTDQDGNFEGSLTPTKAGLLTLTALSNGATSTSEIFILPTRTHVALTSDVNQETSQGDTLRIQGIMTPVRLHETNINLDIRYLDPADPEAGLKPQFVGDVAIDENGVFYRDIVVPGDGFIHVTTSLSETSDYLGINTKLVIPIGQPVGEGIIVVSDSGTPEFQHISKSLGTYVYNALKNRNIPRERIRYLGLSDDDVVADGYADKNNLRHALTEWAVSLISTEDPYKTPLNLYLIGTVEEGTFRLNDNDVLTAEELAQYLDDAESFVFNNSDAGTKGFPVTIVLEGSQSEEWIEKISGDGRIVLTSSAAKPMDEGGYAGYDNLGESSFSRFFYQFINYGSDIEGSFAEANYEILKFYRHTQRPVMDADGDGVGTTKYDRYEASGKFIEYRPSGNLRPQIRTTNPDMTVNRKNGTTLWAIATDPETDMQGVFCSISNSSGNTVNMEMQHDRGDMYVAAFDPGDSGYSMGFHQLVFYAKDKAGNVSLPVEKFVNVVPDKPAPVNDSLEAPELTLSIEGRTVSISWFSASDATGYTLFYAPFPDAEYIGQFDMGMQGSIAFDGSGMAFYVGVKACNDMGCSNFSTIEYFNLK</sequence>
<proteinExistence type="predicted"/>
<dbReference type="SUPFAM" id="SSF63829">
    <property type="entry name" value="Calcium-dependent phosphotriesterase"/>
    <property type="match status" value="2"/>
</dbReference>
<organism evidence="2 3">
    <name type="scientific">Desulfamplus magnetovallimortis</name>
    <dbReference type="NCBI Taxonomy" id="1246637"/>
    <lineage>
        <taxon>Bacteria</taxon>
        <taxon>Pseudomonadati</taxon>
        <taxon>Thermodesulfobacteriota</taxon>
        <taxon>Desulfobacteria</taxon>
        <taxon>Desulfobacterales</taxon>
        <taxon>Desulfobacteraceae</taxon>
        <taxon>Desulfamplus</taxon>
    </lineage>
</organism>
<dbReference type="PANTHER" id="PTHR43547">
    <property type="entry name" value="TWO-COMPONENT HISTIDINE KINASE"/>
    <property type="match status" value="1"/>
</dbReference>
<protein>
    <submittedName>
        <fullName evidence="2">Uncharacterized protein</fullName>
    </submittedName>
</protein>
<evidence type="ECO:0000313" key="2">
    <source>
        <dbReference type="EMBL" id="SLM30677.1"/>
    </source>
</evidence>
<keyword evidence="1" id="KW-0597">Phosphoprotein</keyword>
<evidence type="ECO:0000256" key="1">
    <source>
        <dbReference type="ARBA" id="ARBA00022553"/>
    </source>
</evidence>
<dbReference type="InterPro" id="IPR015943">
    <property type="entry name" value="WD40/YVTN_repeat-like_dom_sf"/>
</dbReference>
<dbReference type="STRING" id="1246637.MTBBW1_2370010"/>